<reference evidence="1" key="1">
    <citation type="submission" date="2018-11" db="EMBL/GenBank/DDBJ databases">
        <authorList>
            <consortium name="Pathogen Informatics"/>
        </authorList>
    </citation>
    <scope>NUCLEOTIDE SEQUENCE</scope>
</reference>
<accession>A0A3S5BLV1</accession>
<dbReference type="Proteomes" id="UP000784294">
    <property type="component" value="Unassembled WGS sequence"/>
</dbReference>
<sequence>MSIVRIPLKMQMRRKREVEAATKMELRIVLFSCFVKALPLGQSAFRTQMDRLQNAKTGQLASASVQQMTAEMEAFNFVCYGLPNLMLT</sequence>
<keyword evidence="2" id="KW-1185">Reference proteome</keyword>
<dbReference type="AlphaFoldDB" id="A0A3S5BLV1"/>
<organism evidence="1 2">
    <name type="scientific">Protopolystoma xenopodis</name>
    <dbReference type="NCBI Taxonomy" id="117903"/>
    <lineage>
        <taxon>Eukaryota</taxon>
        <taxon>Metazoa</taxon>
        <taxon>Spiralia</taxon>
        <taxon>Lophotrochozoa</taxon>
        <taxon>Platyhelminthes</taxon>
        <taxon>Monogenea</taxon>
        <taxon>Polyopisthocotylea</taxon>
        <taxon>Polystomatidea</taxon>
        <taxon>Polystomatidae</taxon>
        <taxon>Protopolystoma</taxon>
    </lineage>
</organism>
<evidence type="ECO:0000313" key="1">
    <source>
        <dbReference type="EMBL" id="VEL08539.1"/>
    </source>
</evidence>
<comment type="caution">
    <text evidence="1">The sequence shown here is derived from an EMBL/GenBank/DDBJ whole genome shotgun (WGS) entry which is preliminary data.</text>
</comment>
<proteinExistence type="predicted"/>
<name>A0A3S5BLV1_9PLAT</name>
<gene>
    <name evidence="1" type="ORF">PXEA_LOCUS1979</name>
</gene>
<evidence type="ECO:0000313" key="2">
    <source>
        <dbReference type="Proteomes" id="UP000784294"/>
    </source>
</evidence>
<dbReference type="EMBL" id="CAAALY010004225">
    <property type="protein sequence ID" value="VEL08539.1"/>
    <property type="molecule type" value="Genomic_DNA"/>
</dbReference>
<protein>
    <submittedName>
        <fullName evidence="1">Uncharacterized protein</fullName>
    </submittedName>
</protein>